<evidence type="ECO:0000259" key="3">
    <source>
        <dbReference type="Pfam" id="PF14420"/>
    </source>
</evidence>
<dbReference type="InterPro" id="IPR036770">
    <property type="entry name" value="Ankyrin_rpt-contain_sf"/>
</dbReference>
<protein>
    <recommendedName>
        <fullName evidence="3">Clr5 domain-containing protein</fullName>
    </recommendedName>
</protein>
<proteinExistence type="predicted"/>
<sequence>MPPAARIPLSLWEREKEHIRALYLDQDKTLDELVKCMAEEHGFEATRAQYIRRLDSWKMRKYSTKEEWEYVDSLVRKRKLEGKESEIIMGGKSVPVKKLKKELGRYGQPSSSEEQCSTFIDRLDPEIGTTALKEAKKSGGSLHCQVPTKSKSPPRPRHLEQCIRLQLRYCLQSALQNALLPRNFSSAMKPLDLGAKTNPTSSHQGKSSIFQSALIVIIESNAHTHQDLPTTSDLSLAIIRRDDELFEQLMSKGAKPGPPQCWLTPLCAAIRAGSLNTVLRLIKAGANVNQPARLAGVNNSSIFKTPLQVAIQNGEDRFIDLLLNSGADPNHWEEAMQLESALNTAISTQNRRVVQLLLFRGADPNKTMSLVAAVPDIGQPIDLEIFRLLLHHKADINPKMSGNATPSGCRTPRSYSSNGCL</sequence>
<dbReference type="InterPro" id="IPR002110">
    <property type="entry name" value="Ankyrin_rpt"/>
</dbReference>
<dbReference type="InterPro" id="IPR025676">
    <property type="entry name" value="Clr5_dom"/>
</dbReference>
<accession>A0A428UH76</accession>
<dbReference type="PROSITE" id="PS50297">
    <property type="entry name" value="ANK_REP_REGION"/>
    <property type="match status" value="1"/>
</dbReference>
<dbReference type="Proteomes" id="UP000287144">
    <property type="component" value="Unassembled WGS sequence"/>
</dbReference>
<feature type="region of interest" description="Disordered" evidence="2">
    <location>
        <begin position="399"/>
        <end position="421"/>
    </location>
</feature>
<comment type="caution">
    <text evidence="4">The sequence shown here is derived from an EMBL/GenBank/DDBJ whole genome shotgun (WGS) entry which is preliminary data.</text>
</comment>
<evidence type="ECO:0000313" key="4">
    <source>
        <dbReference type="EMBL" id="RSM13646.1"/>
    </source>
</evidence>
<dbReference type="PANTHER" id="PTHR46224">
    <property type="entry name" value="ANKYRIN REPEAT FAMILY PROTEIN"/>
    <property type="match status" value="1"/>
</dbReference>
<dbReference type="Pfam" id="PF14420">
    <property type="entry name" value="Clr5"/>
    <property type="match status" value="1"/>
</dbReference>
<keyword evidence="5" id="KW-1185">Reference proteome</keyword>
<feature type="domain" description="Clr5" evidence="3">
    <location>
        <begin position="12"/>
        <end position="61"/>
    </location>
</feature>
<dbReference type="PROSITE" id="PS50088">
    <property type="entry name" value="ANK_REPEAT"/>
    <property type="match status" value="1"/>
</dbReference>
<dbReference type="Pfam" id="PF12796">
    <property type="entry name" value="Ank_2"/>
    <property type="match status" value="1"/>
</dbReference>
<feature type="compositionally biased region" description="Polar residues" evidence="2">
    <location>
        <begin position="400"/>
        <end position="421"/>
    </location>
</feature>
<dbReference type="SUPFAM" id="SSF48403">
    <property type="entry name" value="Ankyrin repeat"/>
    <property type="match status" value="1"/>
</dbReference>
<dbReference type="Gene3D" id="1.25.40.20">
    <property type="entry name" value="Ankyrin repeat-containing domain"/>
    <property type="match status" value="1"/>
</dbReference>
<dbReference type="PANTHER" id="PTHR46224:SF6">
    <property type="entry name" value="ANKYRIN REPEAT FAMILY PROTEIN"/>
    <property type="match status" value="1"/>
</dbReference>
<organism evidence="4 5">
    <name type="scientific">Fusarium oligoseptatum</name>
    <dbReference type="NCBI Taxonomy" id="2604345"/>
    <lineage>
        <taxon>Eukaryota</taxon>
        <taxon>Fungi</taxon>
        <taxon>Dikarya</taxon>
        <taxon>Ascomycota</taxon>
        <taxon>Pezizomycotina</taxon>
        <taxon>Sordariomycetes</taxon>
        <taxon>Hypocreomycetidae</taxon>
        <taxon>Hypocreales</taxon>
        <taxon>Nectriaceae</taxon>
        <taxon>Fusarium</taxon>
        <taxon>Fusarium solani species complex</taxon>
    </lineage>
</organism>
<gene>
    <name evidence="4" type="ORF">CEP52_001842</name>
</gene>
<dbReference type="InterPro" id="IPR051616">
    <property type="entry name" value="Cul2-RING_E3_ligase_SR"/>
</dbReference>
<feature type="repeat" description="ANK" evidence="1">
    <location>
        <begin position="302"/>
        <end position="334"/>
    </location>
</feature>
<reference evidence="4 5" key="1">
    <citation type="submission" date="2017-06" db="EMBL/GenBank/DDBJ databases">
        <title>Comparative genomic analysis of Ambrosia Fusariam Clade fungi.</title>
        <authorList>
            <person name="Stajich J.E."/>
            <person name="Carrillo J."/>
            <person name="Kijimoto T."/>
            <person name="Eskalen A."/>
            <person name="O'Donnell K."/>
            <person name="Kasson M."/>
        </authorList>
    </citation>
    <scope>NUCLEOTIDE SEQUENCE [LARGE SCALE GENOMIC DNA]</scope>
    <source>
        <strain evidence="4 5">NRRL62579</strain>
    </source>
</reference>
<evidence type="ECO:0000256" key="1">
    <source>
        <dbReference type="PROSITE-ProRule" id="PRU00023"/>
    </source>
</evidence>
<dbReference type="SMART" id="SM00248">
    <property type="entry name" value="ANK"/>
    <property type="match status" value="3"/>
</dbReference>
<dbReference type="AlphaFoldDB" id="A0A428UH76"/>
<dbReference type="EMBL" id="NKCK01000009">
    <property type="protein sequence ID" value="RSM13646.1"/>
    <property type="molecule type" value="Genomic_DNA"/>
</dbReference>
<name>A0A428UH76_9HYPO</name>
<evidence type="ECO:0000313" key="5">
    <source>
        <dbReference type="Proteomes" id="UP000287144"/>
    </source>
</evidence>
<keyword evidence="1" id="KW-0040">ANK repeat</keyword>
<evidence type="ECO:0000256" key="2">
    <source>
        <dbReference type="SAM" id="MobiDB-lite"/>
    </source>
</evidence>
<dbReference type="STRING" id="1325735.A0A428UH76"/>